<reference evidence="1 2" key="1">
    <citation type="submission" date="2022-12" db="EMBL/GenBank/DDBJ databases">
        <title>Polyphasic characterization of Geotalea uranireducens NIT-SL11 newly isolated from a complex of sewage sludge and microbially reduced graphene oxide.</title>
        <authorList>
            <person name="Xie L."/>
            <person name="Yoshida N."/>
            <person name="Meng L."/>
        </authorList>
    </citation>
    <scope>NUCLEOTIDE SEQUENCE [LARGE SCALE GENOMIC DNA]</scope>
    <source>
        <strain evidence="1 2">NIT-SL11</strain>
    </source>
</reference>
<evidence type="ECO:0000313" key="2">
    <source>
        <dbReference type="Proteomes" id="UP001317705"/>
    </source>
</evidence>
<sequence>MSDTWSSLLAASRPEIAVAGAASPAIQIDLQSLVIRERADGATSCEITLNNWSASGGYLFADSAVFDLGHQLRVTLGTATLFSGAINRLGAGYRETGGHTLTVVAETKPVTRIRRRVAKSWSITLGQALREAALDRAGGTMAGAAVAEVNGSLHVGDAVTLQAVLPRFAGTYTVTEVRHLFDLQAGLRTGFSVSRPA</sequence>
<dbReference type="RefSeq" id="WP_282000656.1">
    <property type="nucleotide sequence ID" value="NZ_AP027151.1"/>
</dbReference>
<dbReference type="Gene3D" id="2.30.300.10">
    <property type="entry name" value="Baseplate protein-like domain - beta roll fold"/>
    <property type="match status" value="1"/>
</dbReference>
<evidence type="ECO:0000313" key="1">
    <source>
        <dbReference type="EMBL" id="BDV44558.1"/>
    </source>
</evidence>
<accession>A0ABM8EQ12</accession>
<dbReference type="EMBL" id="AP027151">
    <property type="protein sequence ID" value="BDV44558.1"/>
    <property type="molecule type" value="Genomic_DNA"/>
</dbReference>
<protein>
    <submittedName>
        <fullName evidence="1">Uncharacterized protein</fullName>
    </submittedName>
</protein>
<organism evidence="1 2">
    <name type="scientific">Geotalea uraniireducens</name>
    <dbReference type="NCBI Taxonomy" id="351604"/>
    <lineage>
        <taxon>Bacteria</taxon>
        <taxon>Pseudomonadati</taxon>
        <taxon>Thermodesulfobacteriota</taxon>
        <taxon>Desulfuromonadia</taxon>
        <taxon>Geobacterales</taxon>
        <taxon>Geobacteraceae</taxon>
        <taxon>Geotalea</taxon>
    </lineage>
</organism>
<gene>
    <name evidence="1" type="ORF">GURASL_34810</name>
</gene>
<keyword evidence="2" id="KW-1185">Reference proteome</keyword>
<name>A0ABM8EQ12_9BACT</name>
<proteinExistence type="predicted"/>
<dbReference type="Proteomes" id="UP001317705">
    <property type="component" value="Chromosome"/>
</dbReference>